<proteinExistence type="inferred from homology"/>
<evidence type="ECO:0000256" key="5">
    <source>
        <dbReference type="ARBA" id="ARBA00022645"/>
    </source>
</evidence>
<dbReference type="Gene3D" id="3.40.710.10">
    <property type="entry name" value="DD-peptidase/beta-lactamase superfamily"/>
    <property type="match status" value="1"/>
</dbReference>
<comment type="similarity">
    <text evidence="3 13">Belongs to the peptidase S11 family.</text>
</comment>
<keyword evidence="6" id="KW-0645">Protease</keyword>
<dbReference type="InterPro" id="IPR012907">
    <property type="entry name" value="Peptidase_S11_C"/>
</dbReference>
<evidence type="ECO:0000256" key="9">
    <source>
        <dbReference type="ARBA" id="ARBA00022960"/>
    </source>
</evidence>
<evidence type="ECO:0000256" key="6">
    <source>
        <dbReference type="ARBA" id="ARBA00022670"/>
    </source>
</evidence>
<dbReference type="InterPro" id="IPR037167">
    <property type="entry name" value="Peptidase_S11_C_sf"/>
</dbReference>
<comment type="caution">
    <text evidence="16">The sequence shown here is derived from an EMBL/GenBank/DDBJ whole genome shotgun (WGS) entry which is preliminary data.</text>
</comment>
<evidence type="ECO:0000256" key="8">
    <source>
        <dbReference type="ARBA" id="ARBA00022801"/>
    </source>
</evidence>
<comment type="pathway">
    <text evidence="2">Cell wall biogenesis; peptidoglycan biosynthesis.</text>
</comment>
<evidence type="ECO:0000259" key="15">
    <source>
        <dbReference type="Pfam" id="PF07943"/>
    </source>
</evidence>
<feature type="domain" description="Peptidase S11 D-Ala-D-Ala carboxypeptidase A C-terminal" evidence="15">
    <location>
        <begin position="296"/>
        <end position="372"/>
    </location>
</feature>
<evidence type="ECO:0000256" key="13">
    <source>
        <dbReference type="RuleBase" id="RU004016"/>
    </source>
</evidence>
<dbReference type="GO" id="GO:0004180">
    <property type="term" value="F:carboxypeptidase activity"/>
    <property type="evidence" value="ECO:0007669"/>
    <property type="project" value="UniProtKB-KW"/>
</dbReference>
<dbReference type="PRINTS" id="PR00725">
    <property type="entry name" value="DADACBPTASE1"/>
</dbReference>
<evidence type="ECO:0000256" key="7">
    <source>
        <dbReference type="ARBA" id="ARBA00022729"/>
    </source>
</evidence>
<keyword evidence="7" id="KW-0732">Signal</keyword>
<keyword evidence="10" id="KW-0573">Peptidoglycan synthesis</keyword>
<dbReference type="SUPFAM" id="SSF69189">
    <property type="entry name" value="Penicillin-binding protein associated domain"/>
    <property type="match status" value="1"/>
</dbReference>
<evidence type="ECO:0000256" key="12">
    <source>
        <dbReference type="ARBA" id="ARBA00034000"/>
    </source>
</evidence>
<dbReference type="Proteomes" id="UP001629536">
    <property type="component" value="Unassembled WGS sequence"/>
</dbReference>
<gene>
    <name evidence="16" type="ORF">ABGF40_01070</name>
</gene>
<dbReference type="InterPro" id="IPR018044">
    <property type="entry name" value="Peptidase_S11"/>
</dbReference>
<evidence type="ECO:0000256" key="4">
    <source>
        <dbReference type="ARBA" id="ARBA00012448"/>
    </source>
</evidence>
<keyword evidence="9" id="KW-0133">Cell shape</keyword>
<evidence type="ECO:0000313" key="16">
    <source>
        <dbReference type="EMBL" id="MFM1524262.1"/>
    </source>
</evidence>
<keyword evidence="8 16" id="KW-0378">Hydrolase</keyword>
<evidence type="ECO:0000259" key="14">
    <source>
        <dbReference type="Pfam" id="PF00768"/>
    </source>
</evidence>
<keyword evidence="5 16" id="KW-0121">Carboxypeptidase</keyword>
<keyword evidence="17" id="KW-1185">Reference proteome</keyword>
<name>A0ABW9F4H2_9FIRM</name>
<evidence type="ECO:0000256" key="3">
    <source>
        <dbReference type="ARBA" id="ARBA00007164"/>
    </source>
</evidence>
<dbReference type="PANTHER" id="PTHR21581">
    <property type="entry name" value="D-ALANYL-D-ALANINE CARBOXYPEPTIDASE"/>
    <property type="match status" value="1"/>
</dbReference>
<dbReference type="InterPro" id="IPR015956">
    <property type="entry name" value="Peniciliin-bd_prot_C_sf"/>
</dbReference>
<dbReference type="RefSeq" id="WP_408104392.1">
    <property type="nucleotide sequence ID" value="NZ_JBFNFH010000001.1"/>
</dbReference>
<evidence type="ECO:0000256" key="10">
    <source>
        <dbReference type="ARBA" id="ARBA00022984"/>
    </source>
</evidence>
<dbReference type="Pfam" id="PF00768">
    <property type="entry name" value="Peptidase_S11"/>
    <property type="match status" value="1"/>
</dbReference>
<reference evidence="16 17" key="1">
    <citation type="journal article" date="2024" name="Front. Microbiol.">
        <title>Pangenomic and biochemical analyses of Helcococcus ovis reveal widespread tetracycline resistance and a novel bacterial species, Helcococcus bovis.</title>
        <authorList>
            <person name="Cunha F."/>
            <person name="Zhai Y."/>
            <person name="Casaro S."/>
            <person name="Jones K.L."/>
            <person name="Hernandez M."/>
            <person name="Bisinotto R.S."/>
            <person name="Kariyawasam S."/>
            <person name="Brown M.B."/>
            <person name="Phillips A."/>
            <person name="Jeong K.C."/>
            <person name="Galvao K.N."/>
        </authorList>
    </citation>
    <scope>NUCLEOTIDE SEQUENCE [LARGE SCALE GENOMIC DNA]</scope>
    <source>
        <strain evidence="16 17">KG197</strain>
    </source>
</reference>
<dbReference type="EMBL" id="JBFNFH010000001">
    <property type="protein sequence ID" value="MFM1524262.1"/>
    <property type="molecule type" value="Genomic_DNA"/>
</dbReference>
<dbReference type="Gene3D" id="2.60.410.10">
    <property type="entry name" value="D-Ala-D-Ala carboxypeptidase, C-terminal domain"/>
    <property type="match status" value="1"/>
</dbReference>
<comment type="function">
    <text evidence="1">Removes C-terminal D-alanyl residues from sugar-peptide cell wall precursors.</text>
</comment>
<keyword evidence="11" id="KW-0961">Cell wall biogenesis/degradation</keyword>
<dbReference type="Pfam" id="PF07943">
    <property type="entry name" value="PBP5_C"/>
    <property type="match status" value="1"/>
</dbReference>
<dbReference type="InterPro" id="IPR001967">
    <property type="entry name" value="Peptidase_S11_N"/>
</dbReference>
<evidence type="ECO:0000256" key="2">
    <source>
        <dbReference type="ARBA" id="ARBA00004752"/>
    </source>
</evidence>
<feature type="domain" description="Peptidase S11 D-alanyl-D-alanine carboxypeptidase A N-terminal" evidence="14">
    <location>
        <begin position="33"/>
        <end position="270"/>
    </location>
</feature>
<sequence length="399" mass="45164">MKKKILSLLLTFVILFTFIPFSYAANFTYENKIESMLVAEAKTGKILFKKNIDKPMPIASMSKIMTLLVIKDAIKEGKIKINDIVTVTEDSAKYNMPGYSSFDLVKGEKVSVENLLKASMIVSGNDATAALAIHLSGSEDKFTKLMNDKSKELGLKNSSFINPTGITIEKDKKKLFNKMSAEDLLKLTKYIYEKYPEIEEYGKTGVLDVPERKYSRKSTLPLRDKQSGLLGLKTGYTEEAGYCFTGIFDLSKNEKKLNTKIFTIVMGADTEEMRAVTTDELIDFTLNNFYLSDEINKEKSIADIYVSNSVNKYISAYPQENFDKLVHVGTVIDAQYTLKENIFAPIEDGQIIGEMMLFEDGKEIKKINLINKGYKTRESFISNIINTLKTFFDDLMQFT</sequence>
<organism evidence="16 17">
    <name type="scientific">Helcococcus bovis</name>
    <dbReference type="NCBI Taxonomy" id="3153252"/>
    <lineage>
        <taxon>Bacteria</taxon>
        <taxon>Bacillati</taxon>
        <taxon>Bacillota</taxon>
        <taxon>Tissierellia</taxon>
        <taxon>Tissierellales</taxon>
        <taxon>Peptoniphilaceae</taxon>
        <taxon>Helcococcus</taxon>
    </lineage>
</organism>
<dbReference type="EC" id="3.4.16.4" evidence="4"/>
<accession>A0ABW9F4H2</accession>
<evidence type="ECO:0000256" key="11">
    <source>
        <dbReference type="ARBA" id="ARBA00023316"/>
    </source>
</evidence>
<comment type="catalytic activity">
    <reaction evidence="12">
        <text>Preferential cleavage: (Ac)2-L-Lys-D-Ala-|-D-Ala. Also transpeptidation of peptidyl-alanyl moieties that are N-acyl substituents of D-alanine.</text>
        <dbReference type="EC" id="3.4.16.4"/>
    </reaction>
</comment>
<evidence type="ECO:0000313" key="17">
    <source>
        <dbReference type="Proteomes" id="UP001629536"/>
    </source>
</evidence>
<dbReference type="PANTHER" id="PTHR21581:SF11">
    <property type="entry name" value="D-ALANYL-D-ALANINE CARBOXYPEPTIDASE DACA"/>
    <property type="match status" value="1"/>
</dbReference>
<evidence type="ECO:0000256" key="1">
    <source>
        <dbReference type="ARBA" id="ARBA00003217"/>
    </source>
</evidence>
<dbReference type="SUPFAM" id="SSF56601">
    <property type="entry name" value="beta-lactamase/transpeptidase-like"/>
    <property type="match status" value="1"/>
</dbReference>
<protein>
    <recommendedName>
        <fullName evidence="4">serine-type D-Ala-D-Ala carboxypeptidase</fullName>
        <ecNumber evidence="4">3.4.16.4</ecNumber>
    </recommendedName>
</protein>
<dbReference type="InterPro" id="IPR012338">
    <property type="entry name" value="Beta-lactam/transpept-like"/>
</dbReference>